<dbReference type="Pfam" id="PF00440">
    <property type="entry name" value="TetR_N"/>
    <property type="match status" value="1"/>
</dbReference>
<dbReference type="GO" id="GO:0003700">
    <property type="term" value="F:DNA-binding transcription factor activity"/>
    <property type="evidence" value="ECO:0007669"/>
    <property type="project" value="TreeGrafter"/>
</dbReference>
<evidence type="ECO:0000313" key="6">
    <source>
        <dbReference type="EMBL" id="AZQ56127.1"/>
    </source>
</evidence>
<accession>A0A3S9NKB7</accession>
<dbReference type="PRINTS" id="PR00455">
    <property type="entry name" value="HTHTETR"/>
</dbReference>
<dbReference type="AlphaFoldDB" id="A0A3S9NKB7"/>
<dbReference type="InterPro" id="IPR009057">
    <property type="entry name" value="Homeodomain-like_sf"/>
</dbReference>
<dbReference type="Gene3D" id="1.10.357.10">
    <property type="entry name" value="Tetracycline Repressor, domain 2"/>
    <property type="match status" value="1"/>
</dbReference>
<dbReference type="InterPro" id="IPR036271">
    <property type="entry name" value="Tet_transcr_reg_TetR-rel_C_sf"/>
</dbReference>
<keyword evidence="1" id="KW-0805">Transcription regulation</keyword>
<dbReference type="PROSITE" id="PS50977">
    <property type="entry name" value="HTH_TETR_2"/>
    <property type="match status" value="1"/>
</dbReference>
<gene>
    <name evidence="6" type="ORF">D5R55_35670</name>
</gene>
<dbReference type="Proteomes" id="UP000277191">
    <property type="component" value="Chromosome 3"/>
</dbReference>
<feature type="domain" description="HTH tetR-type" evidence="5">
    <location>
        <begin position="17"/>
        <end position="77"/>
    </location>
</feature>
<evidence type="ECO:0000256" key="1">
    <source>
        <dbReference type="ARBA" id="ARBA00023015"/>
    </source>
</evidence>
<dbReference type="SUPFAM" id="SSF48498">
    <property type="entry name" value="Tetracyclin repressor-like, C-terminal domain"/>
    <property type="match status" value="1"/>
</dbReference>
<dbReference type="PANTHER" id="PTHR30055">
    <property type="entry name" value="HTH-TYPE TRANSCRIPTIONAL REGULATOR RUTR"/>
    <property type="match status" value="1"/>
</dbReference>
<reference evidence="6 7" key="1">
    <citation type="submission" date="2018-12" db="EMBL/GenBank/DDBJ databases">
        <title>Cadmium resistance mechanism in endophytic bacteria Burkholderia cenocepacia YG-3.</title>
        <authorList>
            <person name="Zhang X."/>
            <person name="Wang X."/>
            <person name="Zhu Y."/>
        </authorList>
    </citation>
    <scope>NUCLEOTIDE SEQUENCE [LARGE SCALE GENOMIC DNA]</scope>
    <source>
        <strain evidence="6 7">YG-3</strain>
    </source>
</reference>
<feature type="DNA-binding region" description="H-T-H motif" evidence="4">
    <location>
        <begin position="40"/>
        <end position="59"/>
    </location>
</feature>
<keyword evidence="2 4" id="KW-0238">DNA-binding</keyword>
<proteinExistence type="predicted"/>
<evidence type="ECO:0000256" key="3">
    <source>
        <dbReference type="ARBA" id="ARBA00023163"/>
    </source>
</evidence>
<dbReference type="InterPro" id="IPR001647">
    <property type="entry name" value="HTH_TetR"/>
</dbReference>
<dbReference type="PANTHER" id="PTHR30055:SF234">
    <property type="entry name" value="HTH-TYPE TRANSCRIPTIONAL REGULATOR BETI"/>
    <property type="match status" value="1"/>
</dbReference>
<dbReference type="SUPFAM" id="SSF46689">
    <property type="entry name" value="Homeodomain-like"/>
    <property type="match status" value="1"/>
</dbReference>
<evidence type="ECO:0000256" key="2">
    <source>
        <dbReference type="ARBA" id="ARBA00023125"/>
    </source>
</evidence>
<dbReference type="GO" id="GO:0000976">
    <property type="term" value="F:transcription cis-regulatory region binding"/>
    <property type="evidence" value="ECO:0007669"/>
    <property type="project" value="TreeGrafter"/>
</dbReference>
<organism evidence="6 7">
    <name type="scientific">Burkholderia cenocepacia</name>
    <dbReference type="NCBI Taxonomy" id="95486"/>
    <lineage>
        <taxon>Bacteria</taxon>
        <taxon>Pseudomonadati</taxon>
        <taxon>Pseudomonadota</taxon>
        <taxon>Betaproteobacteria</taxon>
        <taxon>Burkholderiales</taxon>
        <taxon>Burkholderiaceae</taxon>
        <taxon>Burkholderia</taxon>
        <taxon>Burkholderia cepacia complex</taxon>
    </lineage>
</organism>
<evidence type="ECO:0000313" key="7">
    <source>
        <dbReference type="Proteomes" id="UP000277191"/>
    </source>
</evidence>
<sequence length="218" mass="23831">MNMAPLPPRLTREESRLQTRAHLLAAAKRLFVERGFGATSLRDIATEAGYTQGAFYSNFASKEELFVELMRERSTTQVADIARALGDPSASGDDILDALEAWSRTVDAEPEWSVLGVEFKLHGRRNPAFAKASEALLDTHRDGLAYCIEQIFARFGKVPPESPAVLAVSFMGLSQGLSLQQSILSEVPIGHMIMVFLRSLLASAEPVHSSVRSGAKKD</sequence>
<keyword evidence="3" id="KW-0804">Transcription</keyword>
<evidence type="ECO:0000259" key="5">
    <source>
        <dbReference type="PROSITE" id="PS50977"/>
    </source>
</evidence>
<protein>
    <submittedName>
        <fullName evidence="6">TetR/AcrR family transcriptional regulator</fullName>
    </submittedName>
</protein>
<name>A0A3S9NKB7_9BURK</name>
<dbReference type="EMBL" id="CP034547">
    <property type="protein sequence ID" value="AZQ56127.1"/>
    <property type="molecule type" value="Genomic_DNA"/>
</dbReference>
<evidence type="ECO:0000256" key="4">
    <source>
        <dbReference type="PROSITE-ProRule" id="PRU00335"/>
    </source>
</evidence>
<dbReference type="InterPro" id="IPR050109">
    <property type="entry name" value="HTH-type_TetR-like_transc_reg"/>
</dbReference>
<dbReference type="FunFam" id="1.10.10.60:FF:000141">
    <property type="entry name" value="TetR family transcriptional regulator"/>
    <property type="match status" value="1"/>
</dbReference>